<sequence>MDDLPHLHSSTPCQPRAGEGRSAHKPLSTDLLSDRSSREGLALGAYSALEPAAVNPTSPATAAGSQPNNRLAPLSFPADCIPLSWALQNHKRAMSTHHSSRRRSVVANLIVTGIEGPLVDILEAIHKELARTAECSTIALRGNPPKAFVHIETNSERSSLALVERARNLTDELLSDKSATASILFQEPLGVQPNARVILDIQGSGAKPRLDHPLGRVQKSDESGAFMKEVSRAMYQGLKKVAQQGSDLILRRTEPLHLIFRTLMFARVADTGLSRRILAMIQQSDGPLLPTDNQTPSAADVVPEHMFEAHWAQGRLQADIVTMHDVQNPAKGSPRYMMNRVRTFRGKPTLSKFNLTTLSIGRKFDWNMEASRDEEMDKTITGADQYFASATIRMKRRGSETHPDITLNAKHELAKVFRNVTTKSVYRFRWRTTPYIVEIAINRRWESISAMRQLPKVDFGIAMYGEYWDRRSQGVAQAAGNAWGDELNPLFGNEDGSAEDAEGRVCRFVTVVQEVQDILEKA</sequence>
<organism evidence="2 3">
    <name type="scientific">Monosporascus ibericus</name>
    <dbReference type="NCBI Taxonomy" id="155417"/>
    <lineage>
        <taxon>Eukaryota</taxon>
        <taxon>Fungi</taxon>
        <taxon>Dikarya</taxon>
        <taxon>Ascomycota</taxon>
        <taxon>Pezizomycotina</taxon>
        <taxon>Sordariomycetes</taxon>
        <taxon>Xylariomycetidae</taxon>
        <taxon>Xylariales</taxon>
        <taxon>Xylariales incertae sedis</taxon>
        <taxon>Monosporascus</taxon>
    </lineage>
</organism>
<name>A0A4Q4SYI4_9PEZI</name>
<reference evidence="2 3" key="1">
    <citation type="submission" date="2018-06" db="EMBL/GenBank/DDBJ databases">
        <title>Complete Genomes of Monosporascus.</title>
        <authorList>
            <person name="Robinson A.J."/>
            <person name="Natvig D.O."/>
        </authorList>
    </citation>
    <scope>NUCLEOTIDE SEQUENCE [LARGE SCALE GENOMIC DNA]</scope>
    <source>
        <strain evidence="2 3">CBS 110550</strain>
    </source>
</reference>
<gene>
    <name evidence="2" type="ORF">DL764_009202</name>
</gene>
<dbReference type="Proteomes" id="UP000293360">
    <property type="component" value="Unassembled WGS sequence"/>
</dbReference>
<protein>
    <submittedName>
        <fullName evidence="2">Uncharacterized protein</fullName>
    </submittedName>
</protein>
<accession>A0A4Q4SYI4</accession>
<dbReference type="EMBL" id="QJNU01000818">
    <property type="protein sequence ID" value="RYO85271.1"/>
    <property type="molecule type" value="Genomic_DNA"/>
</dbReference>
<keyword evidence="3" id="KW-1185">Reference proteome</keyword>
<evidence type="ECO:0000313" key="3">
    <source>
        <dbReference type="Proteomes" id="UP000293360"/>
    </source>
</evidence>
<feature type="region of interest" description="Disordered" evidence="1">
    <location>
        <begin position="1"/>
        <end position="36"/>
    </location>
</feature>
<dbReference type="OrthoDB" id="4739136at2759"/>
<dbReference type="STRING" id="155417.A0A4Q4SYI4"/>
<evidence type="ECO:0000256" key="1">
    <source>
        <dbReference type="SAM" id="MobiDB-lite"/>
    </source>
</evidence>
<evidence type="ECO:0000313" key="2">
    <source>
        <dbReference type="EMBL" id="RYO85271.1"/>
    </source>
</evidence>
<proteinExistence type="predicted"/>
<comment type="caution">
    <text evidence="2">The sequence shown here is derived from an EMBL/GenBank/DDBJ whole genome shotgun (WGS) entry which is preliminary data.</text>
</comment>
<dbReference type="AlphaFoldDB" id="A0A4Q4SYI4"/>